<gene>
    <name evidence="1" type="ORF">SAMN04487928_12633</name>
</gene>
<accession>A0A1I5WY27</accession>
<evidence type="ECO:0000313" key="1">
    <source>
        <dbReference type="EMBL" id="SFQ24599.1"/>
    </source>
</evidence>
<dbReference type="RefSeq" id="WP_177201683.1">
    <property type="nucleotide sequence ID" value="NZ_FOXO01000026.1"/>
</dbReference>
<dbReference type="Proteomes" id="UP000182624">
    <property type="component" value="Unassembled WGS sequence"/>
</dbReference>
<reference evidence="2" key="1">
    <citation type="submission" date="2016-10" db="EMBL/GenBank/DDBJ databases">
        <authorList>
            <person name="Varghese N."/>
            <person name="Submissions S."/>
        </authorList>
    </citation>
    <scope>NUCLEOTIDE SEQUENCE [LARGE SCALE GENOMIC DNA]</scope>
    <source>
        <strain evidence="2">P18</strain>
    </source>
</reference>
<dbReference type="EMBL" id="FOXO01000026">
    <property type="protein sequence ID" value="SFQ24599.1"/>
    <property type="molecule type" value="Genomic_DNA"/>
</dbReference>
<organism evidence="1 2">
    <name type="scientific">Butyrivibrio proteoclasticus</name>
    <dbReference type="NCBI Taxonomy" id="43305"/>
    <lineage>
        <taxon>Bacteria</taxon>
        <taxon>Bacillati</taxon>
        <taxon>Bacillota</taxon>
        <taxon>Clostridia</taxon>
        <taxon>Lachnospirales</taxon>
        <taxon>Lachnospiraceae</taxon>
        <taxon>Butyrivibrio</taxon>
    </lineage>
</organism>
<evidence type="ECO:0000313" key="2">
    <source>
        <dbReference type="Proteomes" id="UP000182624"/>
    </source>
</evidence>
<proteinExistence type="predicted"/>
<sequence length="56" mass="6388">MNSVATLEASDLLIVRSILRSMANEHWSVAEALDEYDIPEDLRDEYEAQIEACFVD</sequence>
<keyword evidence="2" id="KW-1185">Reference proteome</keyword>
<dbReference type="AlphaFoldDB" id="A0A1I5WY27"/>
<protein>
    <submittedName>
        <fullName evidence="1">Uncharacterized protein</fullName>
    </submittedName>
</protein>
<name>A0A1I5WY27_9FIRM</name>